<evidence type="ECO:0000259" key="1">
    <source>
        <dbReference type="Pfam" id="PF15998"/>
    </source>
</evidence>
<accession>A0A195BTD1</accession>
<gene>
    <name evidence="2" type="ORF">ALC53_02003</name>
</gene>
<organism evidence="2 3">
    <name type="scientific">Atta colombica</name>
    <dbReference type="NCBI Taxonomy" id="520822"/>
    <lineage>
        <taxon>Eukaryota</taxon>
        <taxon>Metazoa</taxon>
        <taxon>Ecdysozoa</taxon>
        <taxon>Arthropoda</taxon>
        <taxon>Hexapoda</taxon>
        <taxon>Insecta</taxon>
        <taxon>Pterygota</taxon>
        <taxon>Neoptera</taxon>
        <taxon>Endopterygota</taxon>
        <taxon>Hymenoptera</taxon>
        <taxon>Apocrita</taxon>
        <taxon>Aculeata</taxon>
        <taxon>Formicoidea</taxon>
        <taxon>Formicidae</taxon>
        <taxon>Myrmicinae</taxon>
        <taxon>Atta</taxon>
    </lineage>
</organism>
<protein>
    <recommendedName>
        <fullName evidence="1">DUF4773 domain-containing protein</fullName>
    </recommendedName>
</protein>
<evidence type="ECO:0000313" key="3">
    <source>
        <dbReference type="Proteomes" id="UP000078540"/>
    </source>
</evidence>
<dbReference type="InterPro" id="IPR031941">
    <property type="entry name" value="DUF4773"/>
</dbReference>
<proteinExistence type="predicted"/>
<reference evidence="2 3" key="1">
    <citation type="submission" date="2015-09" db="EMBL/GenBank/DDBJ databases">
        <title>Atta colombica WGS genome.</title>
        <authorList>
            <person name="Nygaard S."/>
            <person name="Hu H."/>
            <person name="Boomsma J."/>
            <person name="Zhang G."/>
        </authorList>
    </citation>
    <scope>NUCLEOTIDE SEQUENCE [LARGE SCALE GENOMIC DNA]</scope>
    <source>
        <strain evidence="2">Treedump-2</strain>
        <tissue evidence="2">Whole body</tissue>
    </source>
</reference>
<name>A0A195BTD1_9HYME</name>
<keyword evidence="3" id="KW-1185">Reference proteome</keyword>
<dbReference type="Pfam" id="PF15998">
    <property type="entry name" value="DUF4773"/>
    <property type="match status" value="1"/>
</dbReference>
<dbReference type="EMBL" id="KQ976417">
    <property type="protein sequence ID" value="KYM89691.1"/>
    <property type="molecule type" value="Genomic_DNA"/>
</dbReference>
<dbReference type="AlphaFoldDB" id="A0A195BTD1"/>
<evidence type="ECO:0000313" key="2">
    <source>
        <dbReference type="EMBL" id="KYM89691.1"/>
    </source>
</evidence>
<sequence>MERLSHVLSRYHVKFIDIAFIGILFYTGVAKATGQDEITPTIFLLDNETHICANTSYLEKDYGFSQYIFLARNPPPICFGEDILNEVDVEVCLHIYDININKDKFHVCFEIYGKIMKLPITKIKLGCIQTKLRNKMEYIENNLSKLFLKKVKNDTLPIVTMI</sequence>
<feature type="domain" description="DUF4773" evidence="1">
    <location>
        <begin position="66"/>
        <end position="130"/>
    </location>
</feature>
<dbReference type="Proteomes" id="UP000078540">
    <property type="component" value="Unassembled WGS sequence"/>
</dbReference>